<comment type="similarity">
    <text evidence="3">Belongs to the peptidase U32 family.</text>
</comment>
<protein>
    <submittedName>
        <fullName evidence="5">Protease</fullName>
    </submittedName>
</protein>
<dbReference type="SUPFAM" id="SSF51412">
    <property type="entry name" value="Inosine monophosphate dehydrogenase (IMPDH)"/>
    <property type="match status" value="1"/>
</dbReference>
<accession>A0A9X8UI56</accession>
<keyword evidence="2" id="KW-0378">Hydrolase</keyword>
<name>A0A9X8UI56_9FIRM</name>
<dbReference type="Gene3D" id="2.40.30.10">
    <property type="entry name" value="Translation factors"/>
    <property type="match status" value="1"/>
</dbReference>
<sequence length="412" mass="46008">MRERTLSLPELLSPAGDRERLEAAVRFGADAVYLGSSEYTMRSAPKNFSHTQVAEAVAYCHQNGVQVYLTCNTLPRNDEADGIGDYLRFVGESGADGLIVADIGVMMAARRLIPQVELHISTQTGIVNWRAACELHALGAKRVVLARELSLEEIRVIREKTPQELELECFVHGAMCMSFSGRCLLSNYMTGRDGNRGQCAQPCRWSYRLMEEKRPGEYFPIFEDESGSYILNARDLCMIEHLDKLAAAGVSSFKIEGRNKSAYYVAVITAAYRAALGVLGKDPGHYELPQWIVEETRRVRHRDYCTGFYFGVPQQGQYYESGGYVSRWEVAAVVTGWRDGWLSLSQRNRFAVGDELEVLEPGQRPVSLRVTAMRDGEGNAIEACPHATMELSIPSKNAFPPGSLLRKCKENE</sequence>
<comment type="caution">
    <text evidence="5">The sequence shown here is derived from an EMBL/GenBank/DDBJ whole genome shotgun (WGS) entry which is preliminary data.</text>
</comment>
<dbReference type="InterPro" id="IPR051454">
    <property type="entry name" value="RNA/ubiquinone_mod_enzymes"/>
</dbReference>
<evidence type="ECO:0000259" key="4">
    <source>
        <dbReference type="Pfam" id="PF16325"/>
    </source>
</evidence>
<evidence type="ECO:0000256" key="3">
    <source>
        <dbReference type="ARBA" id="ARBA00038374"/>
    </source>
</evidence>
<evidence type="ECO:0000256" key="1">
    <source>
        <dbReference type="ARBA" id="ARBA00022670"/>
    </source>
</evidence>
<dbReference type="Pfam" id="PF16325">
    <property type="entry name" value="Peptidase_U32_C"/>
    <property type="match status" value="1"/>
</dbReference>
<proteinExistence type="inferred from homology"/>
<gene>
    <name evidence="5" type="ORF">EDD78_108104</name>
</gene>
<dbReference type="InterPro" id="IPR032525">
    <property type="entry name" value="Peptidase_U32_C"/>
</dbReference>
<evidence type="ECO:0000313" key="6">
    <source>
        <dbReference type="Proteomes" id="UP000294682"/>
    </source>
</evidence>
<keyword evidence="1 5" id="KW-0645">Protease</keyword>
<dbReference type="AlphaFoldDB" id="A0A9X8UI56"/>
<dbReference type="PANTHER" id="PTHR30217:SF6">
    <property type="entry name" value="TRNA HYDROXYLATION PROTEIN P"/>
    <property type="match status" value="1"/>
</dbReference>
<dbReference type="Pfam" id="PF01136">
    <property type="entry name" value="Peptidase_U32"/>
    <property type="match status" value="1"/>
</dbReference>
<organism evidence="5 6">
    <name type="scientific">Harryflintia acetispora</name>
    <dbReference type="NCBI Taxonomy" id="1849041"/>
    <lineage>
        <taxon>Bacteria</taxon>
        <taxon>Bacillati</taxon>
        <taxon>Bacillota</taxon>
        <taxon>Clostridia</taxon>
        <taxon>Eubacteriales</taxon>
        <taxon>Oscillospiraceae</taxon>
        <taxon>Harryflintia</taxon>
    </lineage>
</organism>
<dbReference type="PROSITE" id="PS01276">
    <property type="entry name" value="PEPTIDASE_U32"/>
    <property type="match status" value="1"/>
</dbReference>
<dbReference type="RefSeq" id="WP_132084822.1">
    <property type="nucleotide sequence ID" value="NZ_SLUK01000008.1"/>
</dbReference>
<reference evidence="5 6" key="1">
    <citation type="submission" date="2019-03" db="EMBL/GenBank/DDBJ databases">
        <title>Genomic Encyclopedia of Type Strains, Phase IV (KMG-IV): sequencing the most valuable type-strain genomes for metagenomic binning, comparative biology and taxonomic classification.</title>
        <authorList>
            <person name="Goeker M."/>
        </authorList>
    </citation>
    <scope>NUCLEOTIDE SEQUENCE [LARGE SCALE GENOMIC DNA]</scope>
    <source>
        <strain evidence="5 6">DSM 100433</strain>
    </source>
</reference>
<dbReference type="Proteomes" id="UP000294682">
    <property type="component" value="Unassembled WGS sequence"/>
</dbReference>
<keyword evidence="6" id="KW-1185">Reference proteome</keyword>
<dbReference type="PANTHER" id="PTHR30217">
    <property type="entry name" value="PEPTIDASE U32 FAMILY"/>
    <property type="match status" value="1"/>
</dbReference>
<dbReference type="InterPro" id="IPR001539">
    <property type="entry name" value="Peptidase_U32"/>
</dbReference>
<feature type="domain" description="Peptidase family U32 C-terminal" evidence="4">
    <location>
        <begin position="327"/>
        <end position="406"/>
    </location>
</feature>
<dbReference type="GO" id="GO:0008233">
    <property type="term" value="F:peptidase activity"/>
    <property type="evidence" value="ECO:0007669"/>
    <property type="project" value="UniProtKB-KW"/>
</dbReference>
<dbReference type="EMBL" id="SLUK01000008">
    <property type="protein sequence ID" value="TCL42791.1"/>
    <property type="molecule type" value="Genomic_DNA"/>
</dbReference>
<dbReference type="GO" id="GO:0006508">
    <property type="term" value="P:proteolysis"/>
    <property type="evidence" value="ECO:0007669"/>
    <property type="project" value="UniProtKB-KW"/>
</dbReference>
<evidence type="ECO:0000256" key="2">
    <source>
        <dbReference type="ARBA" id="ARBA00022801"/>
    </source>
</evidence>
<evidence type="ECO:0000313" key="5">
    <source>
        <dbReference type="EMBL" id="TCL42791.1"/>
    </source>
</evidence>